<evidence type="ECO:0000313" key="3">
    <source>
        <dbReference type="EMBL" id="CAH3029890.1"/>
    </source>
</evidence>
<proteinExistence type="predicted"/>
<reference evidence="3 4" key="1">
    <citation type="submission" date="2022-05" db="EMBL/GenBank/DDBJ databases">
        <authorList>
            <consortium name="Genoscope - CEA"/>
            <person name="William W."/>
        </authorList>
    </citation>
    <scope>NUCLEOTIDE SEQUENCE [LARGE SCALE GENOMIC DNA]</scope>
</reference>
<dbReference type="PANTHER" id="PTHR19972:SF10">
    <property type="entry name" value="CALBINDIN-32"/>
    <property type="match status" value="1"/>
</dbReference>
<name>A0ABN8MJT5_9CNID</name>
<dbReference type="SUPFAM" id="SSF47473">
    <property type="entry name" value="EF-hand"/>
    <property type="match status" value="2"/>
</dbReference>
<evidence type="ECO:0000259" key="2">
    <source>
        <dbReference type="PROSITE" id="PS50222"/>
    </source>
</evidence>
<dbReference type="PROSITE" id="PS50222">
    <property type="entry name" value="EF_HAND_2"/>
    <property type="match status" value="3"/>
</dbReference>
<protein>
    <recommendedName>
        <fullName evidence="2">EF-hand domain-containing protein</fullName>
    </recommendedName>
</protein>
<dbReference type="InterPro" id="IPR011992">
    <property type="entry name" value="EF-hand-dom_pair"/>
</dbReference>
<gene>
    <name evidence="3" type="ORF">PEVE_00036894</name>
</gene>
<dbReference type="InterPro" id="IPR051001">
    <property type="entry name" value="Calbindin_Ca-bind"/>
</dbReference>
<organism evidence="3 4">
    <name type="scientific">Porites evermanni</name>
    <dbReference type="NCBI Taxonomy" id="104178"/>
    <lineage>
        <taxon>Eukaryota</taxon>
        <taxon>Metazoa</taxon>
        <taxon>Cnidaria</taxon>
        <taxon>Anthozoa</taxon>
        <taxon>Hexacorallia</taxon>
        <taxon>Scleractinia</taxon>
        <taxon>Fungiina</taxon>
        <taxon>Poritidae</taxon>
        <taxon>Porites</taxon>
    </lineage>
</organism>
<evidence type="ECO:0000256" key="1">
    <source>
        <dbReference type="ARBA" id="ARBA00022837"/>
    </source>
</evidence>
<feature type="domain" description="EF-hand" evidence="2">
    <location>
        <begin position="184"/>
        <end position="219"/>
    </location>
</feature>
<accession>A0ABN8MJT5</accession>
<keyword evidence="1" id="KW-0106">Calcium</keyword>
<dbReference type="SMART" id="SM00054">
    <property type="entry name" value="EFh"/>
    <property type="match status" value="4"/>
</dbReference>
<dbReference type="PROSITE" id="PS00018">
    <property type="entry name" value="EF_HAND_1"/>
    <property type="match status" value="2"/>
</dbReference>
<feature type="domain" description="EF-hand" evidence="2">
    <location>
        <begin position="94"/>
        <end position="129"/>
    </location>
</feature>
<keyword evidence="4" id="KW-1185">Reference proteome</keyword>
<dbReference type="EMBL" id="CALNXI010000598">
    <property type="protein sequence ID" value="CAH3029890.1"/>
    <property type="molecule type" value="Genomic_DNA"/>
</dbReference>
<comment type="caution">
    <text evidence="3">The sequence shown here is derived from an EMBL/GenBank/DDBJ whole genome shotgun (WGS) entry which is preliminary data.</text>
</comment>
<dbReference type="Proteomes" id="UP001159427">
    <property type="component" value="Unassembled WGS sequence"/>
</dbReference>
<evidence type="ECO:0000313" key="4">
    <source>
        <dbReference type="Proteomes" id="UP001159427"/>
    </source>
</evidence>
<dbReference type="InterPro" id="IPR002048">
    <property type="entry name" value="EF_hand_dom"/>
</dbReference>
<dbReference type="InterPro" id="IPR018247">
    <property type="entry name" value="EF_Hand_1_Ca_BS"/>
</dbReference>
<sequence>MASEDTCITSKQFVTILKKFDKDGNGHIEKSKIDSFLKAFEDEGLIEHARSVEIAEKIKEESSDENVITVSTLTANIVPVNFLKAEFGKQHERISSIDFMKIWDNYDVDGNGYLDQAELRKFFYDLITKNDSHPRNPKDLKDKIDQYIEAMFRMYNIRNGKCTLEDMCKFCPVEENFLEQYEQFNEEEIDEIFAHYDQDDSHEIEGYELEGFLNDLYQKKHKPGVTFEKFKEKKMKAFDKDKNKKFNKKELEKILNSP</sequence>
<dbReference type="PANTHER" id="PTHR19972">
    <property type="entry name" value="CALBINDIN"/>
    <property type="match status" value="1"/>
</dbReference>
<feature type="domain" description="EF-hand" evidence="2">
    <location>
        <begin position="8"/>
        <end position="43"/>
    </location>
</feature>
<dbReference type="Gene3D" id="1.10.238.10">
    <property type="entry name" value="EF-hand"/>
    <property type="match status" value="3"/>
</dbReference>